<sequence>MSDKIIPRYLCNIDDTATDREQYQQQQHTRKLTKAEENFQLRQQYPQFVVPPSMYKVIHVNKYTSMEEFDLLINHVQECTQFTIDTESEKSNGQLALIQIQTIPSQLPLLIILIELQHLPSNKLPTYVKIKELFSLIFRSGNKLYSWGDMKKELEPMQDYHLLNWPTTASLINIQLYFPDWYEWALAHCESCRPNHHQQHPDVINYDNVTTQNYSSSRCICHERNPYHSGEKWSLQKALIYAAHMFIDKSSTVNNWAAGLTSNNSTLSYGRRKKMINYAIYDCFSTTYLIRPVLEYWTFKQLNNINIVELFTSFKALPLPKINSSNKKSKKIKKNINLQHLFNMNDDDLQPISDDEIYLNQLIAPVTNEQLEKEKISNYEQKFTGQNLVSDAELISNEDDKIIIDNNQEGQPAEENDNDETPPATAIEEKLPTTKRNRTHHQRSMASRQQRNKKRNNTHRMRRYQHHITRSIYYKFKEPLVKKILKQHDVNYVHVKVVDGTLFIGVKTNMLKEKYQDQIPEDLFDRKHHQYYYQHHHQNHHQYHHQYNHRHRHQHHHE</sequence>
<feature type="region of interest" description="Disordered" evidence="1">
    <location>
        <begin position="535"/>
        <end position="558"/>
    </location>
</feature>
<evidence type="ECO:0000313" key="3">
    <source>
        <dbReference type="Proteomes" id="UP000663864"/>
    </source>
</evidence>
<dbReference type="EMBL" id="CAJNOT010004175">
    <property type="protein sequence ID" value="CAF1419780.1"/>
    <property type="molecule type" value="Genomic_DNA"/>
</dbReference>
<feature type="compositionally biased region" description="Basic residues" evidence="1">
    <location>
        <begin position="450"/>
        <end position="461"/>
    </location>
</feature>
<dbReference type="Proteomes" id="UP000663864">
    <property type="component" value="Unassembled WGS sequence"/>
</dbReference>
<feature type="compositionally biased region" description="Basic residues" evidence="1">
    <location>
        <begin position="433"/>
        <end position="443"/>
    </location>
</feature>
<evidence type="ECO:0000313" key="2">
    <source>
        <dbReference type="EMBL" id="CAF1419780.1"/>
    </source>
</evidence>
<name>A0A815MRG8_9BILA</name>
<protein>
    <submittedName>
        <fullName evidence="2">Uncharacterized protein</fullName>
    </submittedName>
</protein>
<accession>A0A815MRG8</accession>
<feature type="region of interest" description="Disordered" evidence="1">
    <location>
        <begin position="408"/>
        <end position="461"/>
    </location>
</feature>
<proteinExistence type="predicted"/>
<dbReference type="AlphaFoldDB" id="A0A815MRG8"/>
<gene>
    <name evidence="2" type="ORF">ZHD862_LOCUS33903</name>
</gene>
<organism evidence="2 3">
    <name type="scientific">Rotaria sordida</name>
    <dbReference type="NCBI Taxonomy" id="392033"/>
    <lineage>
        <taxon>Eukaryota</taxon>
        <taxon>Metazoa</taxon>
        <taxon>Spiralia</taxon>
        <taxon>Gnathifera</taxon>
        <taxon>Rotifera</taxon>
        <taxon>Eurotatoria</taxon>
        <taxon>Bdelloidea</taxon>
        <taxon>Philodinida</taxon>
        <taxon>Philodinidae</taxon>
        <taxon>Rotaria</taxon>
    </lineage>
</organism>
<comment type="caution">
    <text evidence="2">The sequence shown here is derived from an EMBL/GenBank/DDBJ whole genome shotgun (WGS) entry which is preliminary data.</text>
</comment>
<reference evidence="2" key="1">
    <citation type="submission" date="2021-02" db="EMBL/GenBank/DDBJ databases">
        <authorList>
            <person name="Nowell W R."/>
        </authorList>
    </citation>
    <scope>NUCLEOTIDE SEQUENCE</scope>
</reference>
<evidence type="ECO:0000256" key="1">
    <source>
        <dbReference type="SAM" id="MobiDB-lite"/>
    </source>
</evidence>